<organism evidence="2 3">
    <name type="scientific">Pontiella desulfatans</name>
    <dbReference type="NCBI Taxonomy" id="2750659"/>
    <lineage>
        <taxon>Bacteria</taxon>
        <taxon>Pseudomonadati</taxon>
        <taxon>Kiritimatiellota</taxon>
        <taxon>Kiritimatiellia</taxon>
        <taxon>Kiritimatiellales</taxon>
        <taxon>Pontiellaceae</taxon>
        <taxon>Pontiella</taxon>
    </lineage>
</organism>
<dbReference type="Gene3D" id="3.90.550.10">
    <property type="entry name" value="Spore Coat Polysaccharide Biosynthesis Protein SpsA, Chain A"/>
    <property type="match status" value="1"/>
</dbReference>
<sequence length="307" mass="34593">MDLSIVIPCKADEPHLMQTLESIERTAPGSEVIVVFDGCAPPENLPANFTAVMPEMPLGTQSSRHTGIMAAGGDVVFTCDAHMDFQPGWASQLRSYLHHEPDGLCCFKMVALEDGHDSWTQGRGVYKGAAMNWMVREDSGFHGALVGKWADNKPGDEISCVMGACYGMRRQRYLDLNQPWRLGTGWGCDEETISAVQWLCGGRIDLLDHYVGHYMGKPRHCSVDWVDQLWANRLRLLWMLPFKNATKVELVTWLTCNKAFAARLNKINAHAYLSSADLFRESTPWTRTIEDWIERFELKPRSKNGKA</sequence>
<dbReference type="CDD" id="cd00761">
    <property type="entry name" value="Glyco_tranf_GTA_type"/>
    <property type="match status" value="1"/>
</dbReference>
<dbReference type="SUPFAM" id="SSF53448">
    <property type="entry name" value="Nucleotide-diphospho-sugar transferases"/>
    <property type="match status" value="1"/>
</dbReference>
<evidence type="ECO:0000313" key="3">
    <source>
        <dbReference type="Proteomes" id="UP000366872"/>
    </source>
</evidence>
<dbReference type="RefSeq" id="WP_136080388.1">
    <property type="nucleotide sequence ID" value="NZ_CAAHFG010000002.1"/>
</dbReference>
<proteinExistence type="predicted"/>
<dbReference type="InterPro" id="IPR029044">
    <property type="entry name" value="Nucleotide-diphossugar_trans"/>
</dbReference>
<dbReference type="EMBL" id="CAAHFG010000002">
    <property type="protein sequence ID" value="VGO14758.1"/>
    <property type="molecule type" value="Genomic_DNA"/>
</dbReference>
<evidence type="ECO:0000259" key="1">
    <source>
        <dbReference type="Pfam" id="PF00535"/>
    </source>
</evidence>
<name>A0A6C2U3X8_PONDE</name>
<dbReference type="Proteomes" id="UP000366872">
    <property type="component" value="Unassembled WGS sequence"/>
</dbReference>
<protein>
    <recommendedName>
        <fullName evidence="1">Glycosyltransferase 2-like domain-containing protein</fullName>
    </recommendedName>
</protein>
<dbReference type="InterPro" id="IPR001173">
    <property type="entry name" value="Glyco_trans_2-like"/>
</dbReference>
<gene>
    <name evidence="2" type="ORF">PDESU_03327</name>
</gene>
<feature type="domain" description="Glycosyltransferase 2-like" evidence="1">
    <location>
        <begin position="4"/>
        <end position="131"/>
    </location>
</feature>
<dbReference type="Pfam" id="PF00535">
    <property type="entry name" value="Glycos_transf_2"/>
    <property type="match status" value="1"/>
</dbReference>
<evidence type="ECO:0000313" key="2">
    <source>
        <dbReference type="EMBL" id="VGO14758.1"/>
    </source>
</evidence>
<accession>A0A6C2U3X8</accession>
<dbReference type="AlphaFoldDB" id="A0A6C2U3X8"/>
<keyword evidence="3" id="KW-1185">Reference proteome</keyword>
<reference evidence="2 3" key="1">
    <citation type="submission" date="2019-04" db="EMBL/GenBank/DDBJ databases">
        <authorList>
            <person name="Van Vliet M D."/>
        </authorList>
    </citation>
    <scope>NUCLEOTIDE SEQUENCE [LARGE SCALE GENOMIC DNA]</scope>
    <source>
        <strain evidence="2 3">F1</strain>
    </source>
</reference>